<feature type="transmembrane region" description="Helical" evidence="1">
    <location>
        <begin position="29"/>
        <end position="51"/>
    </location>
</feature>
<dbReference type="AlphaFoldDB" id="A0A448XC11"/>
<organism evidence="2 3">
    <name type="scientific">Protopolystoma xenopodis</name>
    <dbReference type="NCBI Taxonomy" id="117903"/>
    <lineage>
        <taxon>Eukaryota</taxon>
        <taxon>Metazoa</taxon>
        <taxon>Spiralia</taxon>
        <taxon>Lophotrochozoa</taxon>
        <taxon>Platyhelminthes</taxon>
        <taxon>Monogenea</taxon>
        <taxon>Polyopisthocotylea</taxon>
        <taxon>Polystomatidea</taxon>
        <taxon>Polystomatidae</taxon>
        <taxon>Protopolystoma</taxon>
    </lineage>
</organism>
<dbReference type="Proteomes" id="UP000784294">
    <property type="component" value="Unassembled WGS sequence"/>
</dbReference>
<evidence type="ECO:0000256" key="1">
    <source>
        <dbReference type="SAM" id="Phobius"/>
    </source>
</evidence>
<evidence type="ECO:0000313" key="2">
    <source>
        <dbReference type="EMBL" id="VEL33103.1"/>
    </source>
</evidence>
<protein>
    <submittedName>
        <fullName evidence="2">Uncharacterized protein</fullName>
    </submittedName>
</protein>
<keyword evidence="1" id="KW-0472">Membrane</keyword>
<reference evidence="2" key="1">
    <citation type="submission" date="2018-11" db="EMBL/GenBank/DDBJ databases">
        <authorList>
            <consortium name="Pathogen Informatics"/>
        </authorList>
    </citation>
    <scope>NUCLEOTIDE SEQUENCE</scope>
</reference>
<sequence length="84" mass="9672">MGFGMPILYPLFFRVCQASFTLRLDRVKFDGMGCVLFCCALLVHIISYFVLRRDGLDEAPSFQVTPFAVSQYHLVRADKEVFEE</sequence>
<keyword evidence="1" id="KW-0812">Transmembrane</keyword>
<comment type="caution">
    <text evidence="2">The sequence shown here is derived from an EMBL/GenBank/DDBJ whole genome shotgun (WGS) entry which is preliminary data.</text>
</comment>
<name>A0A448XC11_9PLAT</name>
<gene>
    <name evidence="2" type="ORF">PXEA_LOCUS26543</name>
</gene>
<evidence type="ECO:0000313" key="3">
    <source>
        <dbReference type="Proteomes" id="UP000784294"/>
    </source>
</evidence>
<dbReference type="EMBL" id="CAAALY010245177">
    <property type="protein sequence ID" value="VEL33103.1"/>
    <property type="molecule type" value="Genomic_DNA"/>
</dbReference>
<proteinExistence type="predicted"/>
<accession>A0A448XC11</accession>
<keyword evidence="3" id="KW-1185">Reference proteome</keyword>
<keyword evidence="1" id="KW-1133">Transmembrane helix</keyword>